<organism evidence="1 2">
    <name type="scientific">Chondromyces apiculatus DSM 436</name>
    <dbReference type="NCBI Taxonomy" id="1192034"/>
    <lineage>
        <taxon>Bacteria</taxon>
        <taxon>Pseudomonadati</taxon>
        <taxon>Myxococcota</taxon>
        <taxon>Polyangia</taxon>
        <taxon>Polyangiales</taxon>
        <taxon>Polyangiaceae</taxon>
        <taxon>Chondromyces</taxon>
    </lineage>
</organism>
<protein>
    <submittedName>
        <fullName evidence="1">Uncharacterized protein</fullName>
    </submittedName>
</protein>
<evidence type="ECO:0000313" key="2">
    <source>
        <dbReference type="Proteomes" id="UP000019678"/>
    </source>
</evidence>
<dbReference type="STRING" id="1192034.CAP_7466"/>
<dbReference type="AlphaFoldDB" id="A0A017T0Q7"/>
<reference evidence="1 2" key="1">
    <citation type="submission" date="2013-05" db="EMBL/GenBank/DDBJ databases">
        <title>Genome assembly of Chondromyces apiculatus DSM 436.</title>
        <authorList>
            <person name="Sharma G."/>
            <person name="Khatri I."/>
            <person name="Kaur C."/>
            <person name="Mayilraj S."/>
            <person name="Subramanian S."/>
        </authorList>
    </citation>
    <scope>NUCLEOTIDE SEQUENCE [LARGE SCALE GENOMIC DNA]</scope>
    <source>
        <strain evidence="1 2">DSM 436</strain>
    </source>
</reference>
<dbReference type="Proteomes" id="UP000019678">
    <property type="component" value="Unassembled WGS sequence"/>
</dbReference>
<sequence>MRSPGGAVKRTAETCCVHVRGWLVLDPTTGGSREQSVHT</sequence>
<proteinExistence type="predicted"/>
<gene>
    <name evidence="1" type="ORF">CAP_7466</name>
</gene>
<name>A0A017T0Q7_9BACT</name>
<accession>A0A017T0Q7</accession>
<keyword evidence="2" id="KW-1185">Reference proteome</keyword>
<dbReference type="EMBL" id="ASRX01000066">
    <property type="protein sequence ID" value="EYF02126.1"/>
    <property type="molecule type" value="Genomic_DNA"/>
</dbReference>
<evidence type="ECO:0000313" key="1">
    <source>
        <dbReference type="EMBL" id="EYF02126.1"/>
    </source>
</evidence>
<comment type="caution">
    <text evidence="1">The sequence shown here is derived from an EMBL/GenBank/DDBJ whole genome shotgun (WGS) entry which is preliminary data.</text>
</comment>